<keyword evidence="1" id="KW-0378">Hydrolase</keyword>
<protein>
    <recommendedName>
        <fullName evidence="2">Alpha/beta hydrolase fold-3 domain-containing protein</fullName>
    </recommendedName>
</protein>
<evidence type="ECO:0000256" key="1">
    <source>
        <dbReference type="ARBA" id="ARBA00022801"/>
    </source>
</evidence>
<dbReference type="InterPro" id="IPR029058">
    <property type="entry name" value="AB_hydrolase_fold"/>
</dbReference>
<dbReference type="RefSeq" id="XP_005790581.1">
    <property type="nucleotide sequence ID" value="XM_005790524.1"/>
</dbReference>
<accession>A0A0D3KQW7</accession>
<dbReference type="InterPro" id="IPR050300">
    <property type="entry name" value="GDXG_lipolytic_enzyme"/>
</dbReference>
<dbReference type="KEGG" id="ehx:EMIHUDRAFT_449016"/>
<name>A0A0D3KQW7_EMIH1</name>
<dbReference type="GO" id="GO:0016787">
    <property type="term" value="F:hydrolase activity"/>
    <property type="evidence" value="ECO:0007669"/>
    <property type="project" value="UniProtKB-KW"/>
</dbReference>
<dbReference type="HOGENOM" id="CLU_616005_0_0_1"/>
<dbReference type="InterPro" id="IPR013094">
    <property type="entry name" value="AB_hydrolase_3"/>
</dbReference>
<dbReference type="PANTHER" id="PTHR48081:SF8">
    <property type="entry name" value="ALPHA_BETA HYDROLASE FOLD-3 DOMAIN-CONTAINING PROTEIN-RELATED"/>
    <property type="match status" value="1"/>
</dbReference>
<evidence type="ECO:0000313" key="3">
    <source>
        <dbReference type="EnsemblProtists" id="EOD38152"/>
    </source>
</evidence>
<keyword evidence="4" id="KW-1185">Reference proteome</keyword>
<dbReference type="STRING" id="2903.R1DSP6"/>
<reference evidence="3" key="2">
    <citation type="submission" date="2024-10" db="UniProtKB">
        <authorList>
            <consortium name="EnsemblProtists"/>
        </authorList>
    </citation>
    <scope>IDENTIFICATION</scope>
</reference>
<dbReference type="Pfam" id="PF07859">
    <property type="entry name" value="Abhydrolase_3"/>
    <property type="match status" value="1"/>
</dbReference>
<feature type="domain" description="Alpha/beta hydrolase fold-3" evidence="2">
    <location>
        <begin position="219"/>
        <end position="311"/>
    </location>
</feature>
<dbReference type="AlphaFoldDB" id="A0A0D3KQW7"/>
<dbReference type="PANTHER" id="PTHR48081">
    <property type="entry name" value="AB HYDROLASE SUPERFAMILY PROTEIN C4A8.06C"/>
    <property type="match status" value="1"/>
</dbReference>
<evidence type="ECO:0000259" key="2">
    <source>
        <dbReference type="Pfam" id="PF07859"/>
    </source>
</evidence>
<dbReference type="Proteomes" id="UP000013827">
    <property type="component" value="Unassembled WGS sequence"/>
</dbReference>
<sequence length="445" mass="47218">MGLRGGKDSPPLKAGVEDAVRRSIQRMEGLTPAETGSYVSGPGTAAAVREDGSIGYGASVVACEEWLRQLQTVESASEPSATPFRFGLMQKGILSNAAPLAAFASRRCRGATLVMHQLSSSPPPTCPPPINQLQPEWFSSTPPELAALNKRVIEEAEKTPTMMELGVPAYRTLRHAAFKHGDPARCVDVSLAGLDGSPDVAARLFFPSAAAEAAPRGALLHLHGGGFVIGSAMGQNDERLLRHAEALQPEDKTTDTHQACGLTVVSVDYRLSPEHTHPAALDDCHAAALWLDSPEGRAAARIGPEAPLLMGGPPAELTPAAWGEKRLVETANELRWLRSQFRSQYLGTGFDAATARLRDPDVSPLHADLGGMPPALLSPIPLLSVGTEDALLEDSLFMLASGNRAELRVYPGAAHGMGHFGPHQHTEQGEGALRALEAWYAAHLP</sequence>
<reference evidence="4" key="1">
    <citation type="journal article" date="2013" name="Nature">
        <title>Pan genome of the phytoplankton Emiliania underpins its global distribution.</title>
        <authorList>
            <person name="Read B.A."/>
            <person name="Kegel J."/>
            <person name="Klute M.J."/>
            <person name="Kuo A."/>
            <person name="Lefebvre S.C."/>
            <person name="Maumus F."/>
            <person name="Mayer C."/>
            <person name="Miller J."/>
            <person name="Monier A."/>
            <person name="Salamov A."/>
            <person name="Young J."/>
            <person name="Aguilar M."/>
            <person name="Claverie J.M."/>
            <person name="Frickenhaus S."/>
            <person name="Gonzalez K."/>
            <person name="Herman E.K."/>
            <person name="Lin Y.C."/>
            <person name="Napier J."/>
            <person name="Ogata H."/>
            <person name="Sarno A.F."/>
            <person name="Shmutz J."/>
            <person name="Schroeder D."/>
            <person name="de Vargas C."/>
            <person name="Verret F."/>
            <person name="von Dassow P."/>
            <person name="Valentin K."/>
            <person name="Van de Peer Y."/>
            <person name="Wheeler G."/>
            <person name="Dacks J.B."/>
            <person name="Delwiche C.F."/>
            <person name="Dyhrman S.T."/>
            <person name="Glockner G."/>
            <person name="John U."/>
            <person name="Richards T."/>
            <person name="Worden A.Z."/>
            <person name="Zhang X."/>
            <person name="Grigoriev I.V."/>
            <person name="Allen A.E."/>
            <person name="Bidle K."/>
            <person name="Borodovsky M."/>
            <person name="Bowler C."/>
            <person name="Brownlee C."/>
            <person name="Cock J.M."/>
            <person name="Elias M."/>
            <person name="Gladyshev V.N."/>
            <person name="Groth M."/>
            <person name="Guda C."/>
            <person name="Hadaegh A."/>
            <person name="Iglesias-Rodriguez M.D."/>
            <person name="Jenkins J."/>
            <person name="Jones B.M."/>
            <person name="Lawson T."/>
            <person name="Leese F."/>
            <person name="Lindquist E."/>
            <person name="Lobanov A."/>
            <person name="Lomsadze A."/>
            <person name="Malik S.B."/>
            <person name="Marsh M.E."/>
            <person name="Mackinder L."/>
            <person name="Mock T."/>
            <person name="Mueller-Roeber B."/>
            <person name="Pagarete A."/>
            <person name="Parker M."/>
            <person name="Probert I."/>
            <person name="Quesneville H."/>
            <person name="Raines C."/>
            <person name="Rensing S.A."/>
            <person name="Riano-Pachon D.M."/>
            <person name="Richier S."/>
            <person name="Rokitta S."/>
            <person name="Shiraiwa Y."/>
            <person name="Soanes D.M."/>
            <person name="van der Giezen M."/>
            <person name="Wahlund T.M."/>
            <person name="Williams B."/>
            <person name="Wilson W."/>
            <person name="Wolfe G."/>
            <person name="Wurch L.L."/>
        </authorList>
    </citation>
    <scope>NUCLEOTIDE SEQUENCE</scope>
</reference>
<dbReference type="PaxDb" id="2903-EOD38152"/>
<dbReference type="eggNOG" id="ENOG502SF11">
    <property type="taxonomic scope" value="Eukaryota"/>
</dbReference>
<proteinExistence type="predicted"/>
<organism evidence="3 4">
    <name type="scientific">Emiliania huxleyi (strain CCMP1516)</name>
    <dbReference type="NCBI Taxonomy" id="280463"/>
    <lineage>
        <taxon>Eukaryota</taxon>
        <taxon>Haptista</taxon>
        <taxon>Haptophyta</taxon>
        <taxon>Prymnesiophyceae</taxon>
        <taxon>Isochrysidales</taxon>
        <taxon>Noelaerhabdaceae</taxon>
        <taxon>Emiliania</taxon>
    </lineage>
</organism>
<dbReference type="SUPFAM" id="SSF53474">
    <property type="entry name" value="alpha/beta-Hydrolases"/>
    <property type="match status" value="1"/>
</dbReference>
<dbReference type="EnsemblProtists" id="EOD38152">
    <property type="protein sequence ID" value="EOD38152"/>
    <property type="gene ID" value="EMIHUDRAFT_449016"/>
</dbReference>
<dbReference type="GeneID" id="17283422"/>
<dbReference type="Gene3D" id="3.40.50.1820">
    <property type="entry name" value="alpha/beta hydrolase"/>
    <property type="match status" value="2"/>
</dbReference>
<evidence type="ECO:0000313" key="4">
    <source>
        <dbReference type="Proteomes" id="UP000013827"/>
    </source>
</evidence>